<accession>F9HMF0</accession>
<dbReference type="EMBL" id="AFQV01000018">
    <property type="protein sequence ID" value="EGP68730.1"/>
    <property type="molecule type" value="Genomic_DNA"/>
</dbReference>
<sequence length="196" mass="22500">MNRESHTRKRGNIMKAIGTQILQTNRLILRRFVDSDAEDMFQNWASSAENLTYVTWNPHPDVEVTRNSIRNWVASYANPNYYKWAIYLKGNPEQVIGDISIVEMNEDDSSCEIGYVLGKNYWSRSLMTEVLKAILDFCFTQAGFQKVKARYTSLNPASGHVMDKTGMSYLKTVANGVERKGYIANLIYYQISGEDR</sequence>
<evidence type="ECO:0000313" key="2">
    <source>
        <dbReference type="EMBL" id="EGP68730.1"/>
    </source>
</evidence>
<name>F9HMF0_STRMT</name>
<reference evidence="2 3" key="1">
    <citation type="submission" date="2011-05" db="EMBL/GenBank/DDBJ databases">
        <authorList>
            <person name="Durkin A.S."/>
            <person name="Radune D."/>
            <person name="Hostetler J."/>
            <person name="Torralba M."/>
            <person name="Gillis M."/>
            <person name="Methe B."/>
            <person name="Sutton G."/>
            <person name="Nelson K.E."/>
        </authorList>
    </citation>
    <scope>NUCLEOTIDE SEQUENCE [LARGE SCALE GENOMIC DNA]</scope>
    <source>
        <strain evidence="2 3">SK1080</strain>
    </source>
</reference>
<gene>
    <name evidence="2" type="ORF">HMPREF9957_1119</name>
</gene>
<dbReference type="Pfam" id="PF13302">
    <property type="entry name" value="Acetyltransf_3"/>
    <property type="match status" value="1"/>
</dbReference>
<organism evidence="2 3">
    <name type="scientific">Streptococcus mitis SK1080</name>
    <dbReference type="NCBI Taxonomy" id="1008453"/>
    <lineage>
        <taxon>Bacteria</taxon>
        <taxon>Bacillati</taxon>
        <taxon>Bacillota</taxon>
        <taxon>Bacilli</taxon>
        <taxon>Lactobacillales</taxon>
        <taxon>Streptococcaceae</taxon>
        <taxon>Streptococcus</taxon>
        <taxon>Streptococcus mitis group</taxon>
    </lineage>
</organism>
<dbReference type="InterPro" id="IPR051531">
    <property type="entry name" value="N-acetyltransferase"/>
</dbReference>
<dbReference type="AlphaFoldDB" id="F9HMF0"/>
<feature type="domain" description="N-acetyltransferase" evidence="1">
    <location>
        <begin position="26"/>
        <end position="167"/>
    </location>
</feature>
<evidence type="ECO:0000259" key="1">
    <source>
        <dbReference type="Pfam" id="PF13302"/>
    </source>
</evidence>
<dbReference type="InterPro" id="IPR016181">
    <property type="entry name" value="Acyl_CoA_acyltransferase"/>
</dbReference>
<dbReference type="PATRIC" id="fig|1008453.3.peg.852"/>
<keyword evidence="2" id="KW-0808">Transferase</keyword>
<comment type="caution">
    <text evidence="2">The sequence shown here is derived from an EMBL/GenBank/DDBJ whole genome shotgun (WGS) entry which is preliminary data.</text>
</comment>
<dbReference type="PANTHER" id="PTHR43792">
    <property type="entry name" value="GNAT FAMILY, PUTATIVE (AFU_ORTHOLOGUE AFUA_3G00765)-RELATED-RELATED"/>
    <property type="match status" value="1"/>
</dbReference>
<dbReference type="Proteomes" id="UP000004568">
    <property type="component" value="Unassembled WGS sequence"/>
</dbReference>
<proteinExistence type="predicted"/>
<evidence type="ECO:0000313" key="3">
    <source>
        <dbReference type="Proteomes" id="UP000004568"/>
    </source>
</evidence>
<dbReference type="eggNOG" id="COG1670">
    <property type="taxonomic scope" value="Bacteria"/>
</dbReference>
<dbReference type="SUPFAM" id="SSF55729">
    <property type="entry name" value="Acyl-CoA N-acyltransferases (Nat)"/>
    <property type="match status" value="1"/>
</dbReference>
<dbReference type="Gene3D" id="3.40.630.30">
    <property type="match status" value="1"/>
</dbReference>
<protein>
    <submittedName>
        <fullName evidence="2">Acetyltransferase, GNAT family</fullName>
    </submittedName>
</protein>
<dbReference type="GO" id="GO:0016747">
    <property type="term" value="F:acyltransferase activity, transferring groups other than amino-acyl groups"/>
    <property type="evidence" value="ECO:0007669"/>
    <property type="project" value="InterPro"/>
</dbReference>
<dbReference type="InterPro" id="IPR000182">
    <property type="entry name" value="GNAT_dom"/>
</dbReference>